<comment type="caution">
    <text evidence="5">Lacks conserved residue(s) required for the propagation of feature annotation.</text>
</comment>
<proteinExistence type="inferred from homology"/>
<dbReference type="EMBL" id="CP073587">
    <property type="protein sequence ID" value="QUN04416.1"/>
    <property type="molecule type" value="Genomic_DNA"/>
</dbReference>
<dbReference type="Proteomes" id="UP000679575">
    <property type="component" value="Chromosome"/>
</dbReference>
<comment type="similarity">
    <text evidence="5">Belongs to the LapA family.</text>
</comment>
<evidence type="ECO:0000256" key="2">
    <source>
        <dbReference type="ARBA" id="ARBA00022692"/>
    </source>
</evidence>
<evidence type="ECO:0000313" key="8">
    <source>
        <dbReference type="Proteomes" id="UP000679575"/>
    </source>
</evidence>
<evidence type="ECO:0000256" key="4">
    <source>
        <dbReference type="ARBA" id="ARBA00023136"/>
    </source>
</evidence>
<feature type="domain" description="Lipopolysaccharide assembly protein A" evidence="6">
    <location>
        <begin position="24"/>
        <end position="84"/>
    </location>
</feature>
<sequence>MKSFIATILLALLFVLALIFGSRNEQVVTISYFVAQGEYRLPIVLAVVFLAGFLVSWIIAFYYILRLKFSLKSARKKIMALTASQQEQDA</sequence>
<dbReference type="InterPro" id="IPR010445">
    <property type="entry name" value="LapA_dom"/>
</dbReference>
<evidence type="ECO:0000256" key="5">
    <source>
        <dbReference type="HAMAP-Rule" id="MF_01948"/>
    </source>
</evidence>
<dbReference type="RefSeq" id="WP_212593473.1">
    <property type="nucleotide sequence ID" value="NZ_CP073587.1"/>
</dbReference>
<evidence type="ECO:0000259" key="6">
    <source>
        <dbReference type="Pfam" id="PF06305"/>
    </source>
</evidence>
<organism evidence="7 8">
    <name type="scientific">Shewanella yunxiaonensis</name>
    <dbReference type="NCBI Taxonomy" id="2829809"/>
    <lineage>
        <taxon>Bacteria</taxon>
        <taxon>Pseudomonadati</taxon>
        <taxon>Pseudomonadota</taxon>
        <taxon>Gammaproteobacteria</taxon>
        <taxon>Alteromonadales</taxon>
        <taxon>Shewanellaceae</taxon>
        <taxon>Shewanella</taxon>
    </lineage>
</organism>
<dbReference type="Pfam" id="PF06305">
    <property type="entry name" value="LapA_dom"/>
    <property type="match status" value="1"/>
</dbReference>
<dbReference type="InterPro" id="IPR032906">
    <property type="entry name" value="LapA"/>
</dbReference>
<evidence type="ECO:0000256" key="3">
    <source>
        <dbReference type="ARBA" id="ARBA00022989"/>
    </source>
</evidence>
<keyword evidence="2 5" id="KW-0812">Transmembrane</keyword>
<gene>
    <name evidence="5" type="primary">lapA</name>
    <name evidence="7" type="ORF">KDN34_08935</name>
</gene>
<comment type="function">
    <text evidence="5">Involved in the assembly of lipopolysaccharide (LPS).</text>
</comment>
<keyword evidence="4 5" id="KW-0472">Membrane</keyword>
<evidence type="ECO:0000256" key="1">
    <source>
        <dbReference type="ARBA" id="ARBA00022475"/>
    </source>
</evidence>
<keyword evidence="3 5" id="KW-1133">Transmembrane helix</keyword>
<feature type="transmembrane region" description="Helical" evidence="5">
    <location>
        <begin position="45"/>
        <end position="65"/>
    </location>
</feature>
<protein>
    <recommendedName>
        <fullName evidence="5">Probable lipopolysaccharide assembly protein A</fullName>
    </recommendedName>
</protein>
<comment type="subcellular location">
    <subcellularLocation>
        <location evidence="5">Cell inner membrane</location>
        <topology evidence="5">Single-pass membrane protein</topology>
    </subcellularLocation>
</comment>
<keyword evidence="8" id="KW-1185">Reference proteome</keyword>
<evidence type="ECO:0000313" key="7">
    <source>
        <dbReference type="EMBL" id="QUN04416.1"/>
    </source>
</evidence>
<keyword evidence="1 5" id="KW-1003">Cell membrane</keyword>
<dbReference type="HAMAP" id="MF_01948">
    <property type="entry name" value="LPS_assembly_LapA"/>
    <property type="match status" value="1"/>
</dbReference>
<name>A0ABX7YQC7_9GAMM</name>
<keyword evidence="5" id="KW-0997">Cell inner membrane</keyword>
<reference evidence="7 8" key="1">
    <citation type="submission" date="2021-04" db="EMBL/GenBank/DDBJ databases">
        <title>Novel species identification of genus Shewanella.</title>
        <authorList>
            <person name="Liu G."/>
        </authorList>
    </citation>
    <scope>NUCLEOTIDE SEQUENCE [LARGE SCALE GENOMIC DNA]</scope>
    <source>
        <strain evidence="7 8">FJAT-54481</strain>
    </source>
</reference>
<accession>A0ABX7YQC7</accession>